<dbReference type="RefSeq" id="WP_092194211.1">
    <property type="nucleotide sequence ID" value="NZ_FOTO01000018.1"/>
</dbReference>
<dbReference type="PANTHER" id="PTHR30579:SF7">
    <property type="entry name" value="HTH-TYPE TRANSCRIPTIONAL REGULATOR LRHA-RELATED"/>
    <property type="match status" value="1"/>
</dbReference>
<organism evidence="6 7">
    <name type="scientific">Desulfomicrobium norvegicum (strain DSM 1741 / NCIMB 8310)</name>
    <name type="common">Desulfovibrio baculatus (strain Norway 4)</name>
    <name type="synonym">Desulfovibrio desulfuricans (strain Norway 4)</name>
    <dbReference type="NCBI Taxonomy" id="52561"/>
    <lineage>
        <taxon>Bacteria</taxon>
        <taxon>Pseudomonadati</taxon>
        <taxon>Thermodesulfobacteriota</taxon>
        <taxon>Desulfovibrionia</taxon>
        <taxon>Desulfovibrionales</taxon>
        <taxon>Desulfomicrobiaceae</taxon>
        <taxon>Desulfomicrobium</taxon>
    </lineage>
</organism>
<dbReference type="Proteomes" id="UP000199581">
    <property type="component" value="Unassembled WGS sequence"/>
</dbReference>
<dbReference type="PROSITE" id="PS50931">
    <property type="entry name" value="HTH_LYSR"/>
    <property type="match status" value="1"/>
</dbReference>
<accession>A0A8G2F609</accession>
<dbReference type="EMBL" id="FOTO01000018">
    <property type="protein sequence ID" value="SFM16982.1"/>
    <property type="molecule type" value="Genomic_DNA"/>
</dbReference>
<comment type="caution">
    <text evidence="6">The sequence shown here is derived from an EMBL/GenBank/DDBJ whole genome shotgun (WGS) entry which is preliminary data.</text>
</comment>
<evidence type="ECO:0000256" key="2">
    <source>
        <dbReference type="ARBA" id="ARBA00023015"/>
    </source>
</evidence>
<dbReference type="PRINTS" id="PR00039">
    <property type="entry name" value="HTHLYSR"/>
</dbReference>
<dbReference type="Pfam" id="PF03466">
    <property type="entry name" value="LysR_substrate"/>
    <property type="match status" value="1"/>
</dbReference>
<comment type="similarity">
    <text evidence="1">Belongs to the LysR transcriptional regulatory family.</text>
</comment>
<dbReference type="FunFam" id="1.10.10.10:FF:000001">
    <property type="entry name" value="LysR family transcriptional regulator"/>
    <property type="match status" value="1"/>
</dbReference>
<evidence type="ECO:0000256" key="1">
    <source>
        <dbReference type="ARBA" id="ARBA00009437"/>
    </source>
</evidence>
<proteinExistence type="inferred from homology"/>
<evidence type="ECO:0000313" key="6">
    <source>
        <dbReference type="EMBL" id="SFM16982.1"/>
    </source>
</evidence>
<keyword evidence="3 6" id="KW-0238">DNA-binding</keyword>
<feature type="domain" description="HTH lysR-type" evidence="5">
    <location>
        <begin position="17"/>
        <end position="69"/>
    </location>
</feature>
<dbReference type="InterPro" id="IPR050176">
    <property type="entry name" value="LTTR"/>
</dbReference>
<dbReference type="SUPFAM" id="SSF53850">
    <property type="entry name" value="Periplasmic binding protein-like II"/>
    <property type="match status" value="1"/>
</dbReference>
<dbReference type="AlphaFoldDB" id="A0A8G2F609"/>
<dbReference type="InterPro" id="IPR000847">
    <property type="entry name" value="LysR_HTH_N"/>
</dbReference>
<dbReference type="OrthoDB" id="464481at2"/>
<dbReference type="Gene3D" id="1.10.10.10">
    <property type="entry name" value="Winged helix-like DNA-binding domain superfamily/Winged helix DNA-binding domain"/>
    <property type="match status" value="1"/>
</dbReference>
<dbReference type="InterPro" id="IPR036390">
    <property type="entry name" value="WH_DNA-bd_sf"/>
</dbReference>
<evidence type="ECO:0000259" key="5">
    <source>
        <dbReference type="PROSITE" id="PS50931"/>
    </source>
</evidence>
<dbReference type="GO" id="GO:0003677">
    <property type="term" value="F:DNA binding"/>
    <property type="evidence" value="ECO:0007669"/>
    <property type="project" value="UniProtKB-KW"/>
</dbReference>
<dbReference type="Gene3D" id="3.40.190.10">
    <property type="entry name" value="Periplasmic binding protein-like II"/>
    <property type="match status" value="2"/>
</dbReference>
<evidence type="ECO:0000256" key="4">
    <source>
        <dbReference type="ARBA" id="ARBA00023163"/>
    </source>
</evidence>
<keyword evidence="7" id="KW-1185">Reference proteome</keyword>
<dbReference type="Pfam" id="PF00126">
    <property type="entry name" value="HTH_1"/>
    <property type="match status" value="1"/>
</dbReference>
<evidence type="ECO:0000313" key="7">
    <source>
        <dbReference type="Proteomes" id="UP000199581"/>
    </source>
</evidence>
<dbReference type="PANTHER" id="PTHR30579">
    <property type="entry name" value="TRANSCRIPTIONAL REGULATOR"/>
    <property type="match status" value="1"/>
</dbReference>
<dbReference type="SUPFAM" id="SSF46785">
    <property type="entry name" value="Winged helix' DNA-binding domain"/>
    <property type="match status" value="1"/>
</dbReference>
<reference evidence="6 7" key="1">
    <citation type="submission" date="2016-10" db="EMBL/GenBank/DDBJ databases">
        <authorList>
            <person name="Varghese N."/>
            <person name="Submissions S."/>
        </authorList>
    </citation>
    <scope>NUCLEOTIDE SEQUENCE [LARGE SCALE GENOMIC DNA]</scope>
    <source>
        <strain evidence="6 7">DSM 1741</strain>
    </source>
</reference>
<protein>
    <submittedName>
        <fullName evidence="6">DNA-binding transcriptional regulator, LysR family</fullName>
    </submittedName>
</protein>
<evidence type="ECO:0000256" key="3">
    <source>
        <dbReference type="ARBA" id="ARBA00023125"/>
    </source>
</evidence>
<dbReference type="InterPro" id="IPR036388">
    <property type="entry name" value="WH-like_DNA-bd_sf"/>
</dbReference>
<keyword evidence="2" id="KW-0805">Transcription regulation</keyword>
<keyword evidence="4" id="KW-0804">Transcription</keyword>
<name>A0A8G2F609_DESNO</name>
<sequence>MEQKNAKYVLDADLITLRSVVSVVDEGSFSDAAKRVGRSQSAVSLQIAKLEERMHIRLFERTSRSVTLTPAGEVFTAYARRILALADEAYAAVSSPVIKNPLRIGFAEYLVPHHLYKLLTRFKRLHPNASVELTLGVGNSLVRDLREGLLDIVVAGPEGEKGVLLMEEALVWVGPHDEHIELGEGRLELILMQPPCSYRKVAFEALAGYERPWNLSLSANSIQGTQSAVAAGLGVSVIPKSAVSKDLKILTHGLPALPRTSIQAFSNAADSHPLIEPFIAFLKEELAEVGVG</sequence>
<dbReference type="GO" id="GO:0003700">
    <property type="term" value="F:DNA-binding transcription factor activity"/>
    <property type="evidence" value="ECO:0007669"/>
    <property type="project" value="InterPro"/>
</dbReference>
<gene>
    <name evidence="6" type="ORF">SAMN05421830_1184</name>
</gene>
<dbReference type="InterPro" id="IPR005119">
    <property type="entry name" value="LysR_subst-bd"/>
</dbReference>